<name>A0A087DLI9_BIFAD</name>
<dbReference type="GO" id="GO:0004527">
    <property type="term" value="F:exonuclease activity"/>
    <property type="evidence" value="ECO:0007669"/>
    <property type="project" value="UniProtKB-KW"/>
</dbReference>
<dbReference type="SUPFAM" id="SSF56219">
    <property type="entry name" value="DNase I-like"/>
    <property type="match status" value="1"/>
</dbReference>
<dbReference type="Gene3D" id="3.60.10.10">
    <property type="entry name" value="Endonuclease/exonuclease/phosphatase"/>
    <property type="match status" value="1"/>
</dbReference>
<protein>
    <submittedName>
        <fullName evidence="3">Endonuclease/exonuclease/phosphatase</fullName>
    </submittedName>
</protein>
<keyword evidence="3" id="KW-0269">Exonuclease</keyword>
<organism evidence="3 4">
    <name type="scientific">Bifidobacterium adolescentis JCM 15918</name>
    <dbReference type="NCBI Taxonomy" id="1437612"/>
    <lineage>
        <taxon>Bacteria</taxon>
        <taxon>Bacillati</taxon>
        <taxon>Actinomycetota</taxon>
        <taxon>Actinomycetes</taxon>
        <taxon>Bifidobacteriales</taxon>
        <taxon>Bifidobacteriaceae</taxon>
        <taxon>Bifidobacterium</taxon>
    </lineage>
</organism>
<reference evidence="3 4" key="1">
    <citation type="submission" date="2014-03" db="EMBL/GenBank/DDBJ databases">
        <title>Genomics of Bifidobacteria.</title>
        <authorList>
            <person name="Ventura M."/>
            <person name="Milani C."/>
            <person name="Lugli G.A."/>
        </authorList>
    </citation>
    <scope>NUCLEOTIDE SEQUENCE [LARGE SCALE GENOMIC DNA]</scope>
    <source>
        <strain evidence="4">JCM 15918</strain>
    </source>
</reference>
<accession>A0A087DLI9</accession>
<feature type="domain" description="Endonuclease/exonuclease/phosphatase" evidence="2">
    <location>
        <begin position="144"/>
        <end position="355"/>
    </location>
</feature>
<feature type="transmembrane region" description="Helical" evidence="1">
    <location>
        <begin position="51"/>
        <end position="73"/>
    </location>
</feature>
<keyword evidence="3" id="KW-0540">Nuclease</keyword>
<evidence type="ECO:0000313" key="4">
    <source>
        <dbReference type="Proteomes" id="UP000029091"/>
    </source>
</evidence>
<keyword evidence="1" id="KW-0812">Transmembrane</keyword>
<dbReference type="Proteomes" id="UP000029091">
    <property type="component" value="Unassembled WGS sequence"/>
</dbReference>
<proteinExistence type="predicted"/>
<keyword evidence="3" id="KW-0255">Endonuclease</keyword>
<sequence>MLDMFIGGFRAPDYGHFKGICMSVALWIVLLVCVLWIALSEMPAGWDGHLPLPYLIALTPLLWIPTLAIAIAGAVRHDTALAIVAAIACIASLLRKIAYWNNNLTSINTAQMVADNIAKKRETSCGTHTSTAAEAAKHGRFRVMTLNCRYGRANAAAIVSAVKEHDVAVLALQELTDDLVAALDEAGLSDLLPYRQLGENKDTDNGGFNGIWIRIEPSDTSPITAVIPAADVPGVCFPIDAMRGITFVSAHPKSPMRGCRDWSAGIIGLGELATSQKQGDITVVLGDLNSGTDHPSFRKLLDAGFQDAALTEAKGRRATFPSWLPWPRLILDHILFTAGLTASDVRSFTVNGTDHLALAATLTLK</sequence>
<evidence type="ECO:0000256" key="1">
    <source>
        <dbReference type="SAM" id="Phobius"/>
    </source>
</evidence>
<keyword evidence="3" id="KW-0378">Hydrolase</keyword>
<dbReference type="GO" id="GO:0004519">
    <property type="term" value="F:endonuclease activity"/>
    <property type="evidence" value="ECO:0007669"/>
    <property type="project" value="UniProtKB-KW"/>
</dbReference>
<dbReference type="InterPro" id="IPR005135">
    <property type="entry name" value="Endo/exonuclease/phosphatase"/>
</dbReference>
<dbReference type="InterPro" id="IPR036691">
    <property type="entry name" value="Endo/exonu/phosph_ase_sf"/>
</dbReference>
<evidence type="ECO:0000313" key="3">
    <source>
        <dbReference type="EMBL" id="KFI96389.1"/>
    </source>
</evidence>
<comment type="caution">
    <text evidence="3">The sequence shown here is derived from an EMBL/GenBank/DDBJ whole genome shotgun (WGS) entry which is preliminary data.</text>
</comment>
<feature type="transmembrane region" description="Helical" evidence="1">
    <location>
        <begin position="20"/>
        <end position="39"/>
    </location>
</feature>
<keyword evidence="1" id="KW-1133">Transmembrane helix</keyword>
<dbReference type="AlphaFoldDB" id="A0A087DLI9"/>
<keyword evidence="1" id="KW-0472">Membrane</keyword>
<evidence type="ECO:0000259" key="2">
    <source>
        <dbReference type="Pfam" id="PF03372"/>
    </source>
</evidence>
<dbReference type="Pfam" id="PF03372">
    <property type="entry name" value="Exo_endo_phos"/>
    <property type="match status" value="1"/>
</dbReference>
<feature type="transmembrane region" description="Helical" evidence="1">
    <location>
        <begin position="80"/>
        <end position="100"/>
    </location>
</feature>
<dbReference type="EMBL" id="JGZQ01000008">
    <property type="protein sequence ID" value="KFI96389.1"/>
    <property type="molecule type" value="Genomic_DNA"/>
</dbReference>
<gene>
    <name evidence="3" type="ORF">BSTER_0226</name>
</gene>